<evidence type="ECO:0000313" key="2">
    <source>
        <dbReference type="Proteomes" id="UP000199423"/>
    </source>
</evidence>
<protein>
    <submittedName>
        <fullName evidence="1">Uncharacterized protein</fullName>
    </submittedName>
</protein>
<dbReference type="RefSeq" id="WP_244531054.1">
    <property type="nucleotide sequence ID" value="NZ_FPCH01000001.1"/>
</dbReference>
<evidence type="ECO:0000313" key="1">
    <source>
        <dbReference type="EMBL" id="SFV27630.1"/>
    </source>
</evidence>
<organism evidence="1 2">
    <name type="scientific">Hyphomicrobium facile</name>
    <dbReference type="NCBI Taxonomy" id="51670"/>
    <lineage>
        <taxon>Bacteria</taxon>
        <taxon>Pseudomonadati</taxon>
        <taxon>Pseudomonadota</taxon>
        <taxon>Alphaproteobacteria</taxon>
        <taxon>Hyphomicrobiales</taxon>
        <taxon>Hyphomicrobiaceae</taxon>
        <taxon>Hyphomicrobium</taxon>
    </lineage>
</organism>
<accession>A0A1I7MYW1</accession>
<sequence>MSPLRGLTVWKEEYVVRNHRLAASISAWASVVAVGVALSFNPAIAASDNPFVELAGTWSGSGTARFDNGKTESLRCKGYYTNNGGPTNLGLSIRCANASAKVELRANLTNANGTVSGDWEERTYNQSGTVAGRATPNRMNLAISGGINGSMSVAISGGSHSVTVATSGPSFKGVNISMSR</sequence>
<dbReference type="EMBL" id="FPCH01000001">
    <property type="protein sequence ID" value="SFV27630.1"/>
    <property type="molecule type" value="Genomic_DNA"/>
</dbReference>
<reference evidence="2" key="1">
    <citation type="submission" date="2016-10" db="EMBL/GenBank/DDBJ databases">
        <authorList>
            <person name="Varghese N."/>
            <person name="Submissions S."/>
        </authorList>
    </citation>
    <scope>NUCLEOTIDE SEQUENCE [LARGE SCALE GENOMIC DNA]</scope>
    <source>
        <strain evidence="2">DSM 1565</strain>
    </source>
</reference>
<gene>
    <name evidence="1" type="ORF">SAMN04488557_0807</name>
</gene>
<proteinExistence type="predicted"/>
<dbReference type="AlphaFoldDB" id="A0A1I7MYW1"/>
<name>A0A1I7MYW1_9HYPH</name>
<dbReference type="Proteomes" id="UP000199423">
    <property type="component" value="Unassembled WGS sequence"/>
</dbReference>
<dbReference type="STRING" id="51670.SAMN04488557_0807"/>
<keyword evidence="2" id="KW-1185">Reference proteome</keyword>